<evidence type="ECO:0000259" key="2">
    <source>
        <dbReference type="Pfam" id="PF07127"/>
    </source>
</evidence>
<dbReference type="EnsemblPlants" id="KEH41527">
    <property type="protein sequence ID" value="KEH41527"/>
    <property type="gene ID" value="MTR_1g052005"/>
</dbReference>
<proteinExistence type="predicted"/>
<feature type="signal peptide" evidence="1">
    <location>
        <begin position="1"/>
        <end position="23"/>
    </location>
</feature>
<feature type="chain" id="PRO_5014500641" evidence="1">
    <location>
        <begin position="24"/>
        <end position="74"/>
    </location>
</feature>
<protein>
    <submittedName>
        <fullName evidence="3">Nodule Cysteine-Rich (NCR) secreted peptide</fullName>
    </submittedName>
</protein>
<dbReference type="EMBL" id="CM001217">
    <property type="protein sequence ID" value="KEH41527.1"/>
    <property type="molecule type" value="Genomic_DNA"/>
</dbReference>
<accession>A0A072VI94</accession>
<name>A0A072VI94_MEDTR</name>
<keyword evidence="1" id="KW-0732">Signal</keyword>
<reference evidence="4" key="3">
    <citation type="submission" date="2015-04" db="UniProtKB">
        <authorList>
            <consortium name="EnsemblPlants"/>
        </authorList>
    </citation>
    <scope>IDENTIFICATION</scope>
    <source>
        <strain evidence="4">cv. Jemalong A17</strain>
    </source>
</reference>
<evidence type="ECO:0000313" key="4">
    <source>
        <dbReference type="EnsemblPlants" id="KEH41527"/>
    </source>
</evidence>
<dbReference type="AlphaFoldDB" id="A0A072VI94"/>
<sequence length="74" mass="8574">MTQISKSFYALIIFLSLILVVTSKDITCTVAGDCPNFFVCPPNNFVRCIRNLCKCRFVYLNTFLKVYTDKDFIF</sequence>
<organism evidence="3 5">
    <name type="scientific">Medicago truncatula</name>
    <name type="common">Barrel medic</name>
    <name type="synonym">Medicago tribuloides</name>
    <dbReference type="NCBI Taxonomy" id="3880"/>
    <lineage>
        <taxon>Eukaryota</taxon>
        <taxon>Viridiplantae</taxon>
        <taxon>Streptophyta</taxon>
        <taxon>Embryophyta</taxon>
        <taxon>Tracheophyta</taxon>
        <taxon>Spermatophyta</taxon>
        <taxon>Magnoliopsida</taxon>
        <taxon>eudicotyledons</taxon>
        <taxon>Gunneridae</taxon>
        <taxon>Pentapetalae</taxon>
        <taxon>rosids</taxon>
        <taxon>fabids</taxon>
        <taxon>Fabales</taxon>
        <taxon>Fabaceae</taxon>
        <taxon>Papilionoideae</taxon>
        <taxon>50 kb inversion clade</taxon>
        <taxon>NPAAA clade</taxon>
        <taxon>Hologalegina</taxon>
        <taxon>IRL clade</taxon>
        <taxon>Trifolieae</taxon>
        <taxon>Medicago</taxon>
    </lineage>
</organism>
<gene>
    <name evidence="3" type="ordered locus">MTR_1g052005</name>
</gene>
<dbReference type="Proteomes" id="UP000002051">
    <property type="component" value="Unassembled WGS sequence"/>
</dbReference>
<feature type="domain" description="Late nodulin" evidence="2">
    <location>
        <begin position="1"/>
        <end position="54"/>
    </location>
</feature>
<reference evidence="3 5" key="1">
    <citation type="journal article" date="2011" name="Nature">
        <title>The Medicago genome provides insight into the evolution of rhizobial symbioses.</title>
        <authorList>
            <person name="Young N.D."/>
            <person name="Debelle F."/>
            <person name="Oldroyd G.E."/>
            <person name="Geurts R."/>
            <person name="Cannon S.B."/>
            <person name="Udvardi M.K."/>
            <person name="Benedito V.A."/>
            <person name="Mayer K.F."/>
            <person name="Gouzy J."/>
            <person name="Schoof H."/>
            <person name="Van de Peer Y."/>
            <person name="Proost S."/>
            <person name="Cook D.R."/>
            <person name="Meyers B.C."/>
            <person name="Spannagl M."/>
            <person name="Cheung F."/>
            <person name="De Mita S."/>
            <person name="Krishnakumar V."/>
            <person name="Gundlach H."/>
            <person name="Zhou S."/>
            <person name="Mudge J."/>
            <person name="Bharti A.K."/>
            <person name="Murray J.D."/>
            <person name="Naoumkina M.A."/>
            <person name="Rosen B."/>
            <person name="Silverstein K.A."/>
            <person name="Tang H."/>
            <person name="Rombauts S."/>
            <person name="Zhao P.X."/>
            <person name="Zhou P."/>
            <person name="Barbe V."/>
            <person name="Bardou P."/>
            <person name="Bechner M."/>
            <person name="Bellec A."/>
            <person name="Berger A."/>
            <person name="Berges H."/>
            <person name="Bidwell S."/>
            <person name="Bisseling T."/>
            <person name="Choisne N."/>
            <person name="Couloux A."/>
            <person name="Denny R."/>
            <person name="Deshpande S."/>
            <person name="Dai X."/>
            <person name="Doyle J.J."/>
            <person name="Dudez A.M."/>
            <person name="Farmer A.D."/>
            <person name="Fouteau S."/>
            <person name="Franken C."/>
            <person name="Gibelin C."/>
            <person name="Gish J."/>
            <person name="Goldstein S."/>
            <person name="Gonzalez A.J."/>
            <person name="Green P.J."/>
            <person name="Hallab A."/>
            <person name="Hartog M."/>
            <person name="Hua A."/>
            <person name="Humphray S.J."/>
            <person name="Jeong D.H."/>
            <person name="Jing Y."/>
            <person name="Jocker A."/>
            <person name="Kenton S.M."/>
            <person name="Kim D.J."/>
            <person name="Klee K."/>
            <person name="Lai H."/>
            <person name="Lang C."/>
            <person name="Lin S."/>
            <person name="Macmil S.L."/>
            <person name="Magdelenat G."/>
            <person name="Matthews L."/>
            <person name="McCorrison J."/>
            <person name="Monaghan E.L."/>
            <person name="Mun J.H."/>
            <person name="Najar F.Z."/>
            <person name="Nicholson C."/>
            <person name="Noirot C."/>
            <person name="O'Bleness M."/>
            <person name="Paule C.R."/>
            <person name="Poulain J."/>
            <person name="Prion F."/>
            <person name="Qin B."/>
            <person name="Qu C."/>
            <person name="Retzel E.F."/>
            <person name="Riddle C."/>
            <person name="Sallet E."/>
            <person name="Samain S."/>
            <person name="Samson N."/>
            <person name="Sanders I."/>
            <person name="Saurat O."/>
            <person name="Scarpelli C."/>
            <person name="Schiex T."/>
            <person name="Segurens B."/>
            <person name="Severin A.J."/>
            <person name="Sherrier D.J."/>
            <person name="Shi R."/>
            <person name="Sims S."/>
            <person name="Singer S.R."/>
            <person name="Sinharoy S."/>
            <person name="Sterck L."/>
            <person name="Viollet A."/>
            <person name="Wang B.B."/>
            <person name="Wang K."/>
            <person name="Wang M."/>
            <person name="Wang X."/>
            <person name="Warfsmann J."/>
            <person name="Weissenbach J."/>
            <person name="White D.D."/>
            <person name="White J.D."/>
            <person name="Wiley G.B."/>
            <person name="Wincker P."/>
            <person name="Xing Y."/>
            <person name="Yang L."/>
            <person name="Yao Z."/>
            <person name="Ying F."/>
            <person name="Zhai J."/>
            <person name="Zhou L."/>
            <person name="Zuber A."/>
            <person name="Denarie J."/>
            <person name="Dixon R.A."/>
            <person name="May G.D."/>
            <person name="Schwartz D.C."/>
            <person name="Rogers J."/>
            <person name="Quetier F."/>
            <person name="Town C.D."/>
            <person name="Roe B.A."/>
        </authorList>
    </citation>
    <scope>NUCLEOTIDE SEQUENCE [LARGE SCALE GENOMIC DNA]</scope>
    <source>
        <strain evidence="3">A17</strain>
        <strain evidence="4 5">cv. Jemalong A17</strain>
    </source>
</reference>
<evidence type="ECO:0000313" key="5">
    <source>
        <dbReference type="Proteomes" id="UP000002051"/>
    </source>
</evidence>
<reference evidence="3 5" key="2">
    <citation type="journal article" date="2014" name="BMC Genomics">
        <title>An improved genome release (version Mt4.0) for the model legume Medicago truncatula.</title>
        <authorList>
            <person name="Tang H."/>
            <person name="Krishnakumar V."/>
            <person name="Bidwell S."/>
            <person name="Rosen B."/>
            <person name="Chan A."/>
            <person name="Zhou S."/>
            <person name="Gentzbittel L."/>
            <person name="Childs K.L."/>
            <person name="Yandell M."/>
            <person name="Gundlach H."/>
            <person name="Mayer K.F."/>
            <person name="Schwartz D.C."/>
            <person name="Town C.D."/>
        </authorList>
    </citation>
    <scope>GENOME REANNOTATION</scope>
    <source>
        <strain evidence="3">A17</strain>
        <strain evidence="4 5">cv. Jemalong A17</strain>
    </source>
</reference>
<evidence type="ECO:0000256" key="1">
    <source>
        <dbReference type="SAM" id="SignalP"/>
    </source>
</evidence>
<dbReference type="InterPro" id="IPR009810">
    <property type="entry name" value="Nodulin_late_dom"/>
</dbReference>
<dbReference type="GO" id="GO:0046872">
    <property type="term" value="F:metal ion binding"/>
    <property type="evidence" value="ECO:0007669"/>
    <property type="project" value="InterPro"/>
</dbReference>
<keyword evidence="5" id="KW-1185">Reference proteome</keyword>
<evidence type="ECO:0000313" key="3">
    <source>
        <dbReference type="EMBL" id="KEH41527.1"/>
    </source>
</evidence>
<dbReference type="Pfam" id="PF07127">
    <property type="entry name" value="Nodulin_late"/>
    <property type="match status" value="1"/>
</dbReference>